<keyword evidence="7 16" id="KW-0547">Nucleotide-binding</keyword>
<feature type="chain" id="PRO_5042283883" description="Receptor-like serine/threonine-protein kinase" evidence="19">
    <location>
        <begin position="21"/>
        <end position="723"/>
    </location>
</feature>
<evidence type="ECO:0000256" key="16">
    <source>
        <dbReference type="PIRNR" id="PIRNR000641"/>
    </source>
</evidence>
<sequence length="723" mass="81159">MGLLPIVLMLLIVDVGISTASDSITSSVFIKDSETVSSNNSAFKLGFFSPQNTTDRYVGIWYAINSKVTWVANRNQPLQDSSGVITISEDKNLVVLNGKKKVSWSSNMSNTASSSTAQLLNSGNLVLLDQTGKTLWESFQHPSDTDYSNLAISSHHKTGTSRKNRSERKLAYTTRTNKLGEQKVQQNCDTYNYCGAYAICDSNNSPPTCSCLKGFEPRKTNEWNNQNWTSGCVRRASLQCASGQGKDDWFLKLQTTKVPGRSTASFVSEEACRSQCIKDCNCTAYAYVSALSCMYWTGNLTDIVRLPSGGIDLYIRQAYSEHDRTKKKDFKVVITITVIVGVIIIAICAYILKVWAARHSARKKENKAKLLLNKEENPLGDLKIAKLEKLPIFDFKILATATDDFSIANKLGWGGFGLVYKGELHDGQEIAVKRLSRTSRQGLEEFMNEVVVISKLQHRNLVRLLGCCIEGEEKMLVYEYMPNKSLDAFIYDPIKKKVLDWKNRLNIIKGISRGLLYLHRDSRLKIIHRDLKPSNILLDAQLTPKISDFGLARIFESSEDEGNTRRVVGTYGYMSPEYAMEGLFSEKSDVFSFGVLLFEIISGRKNTSICDHEHSLNLLELAWKLWNEENIKSLIDSEISDSDYFNDIVRCLHIGFLCVQEHARDRPSMATVNSMLNNQIVNLPPSCQPAYIQRKVETSAESSQQSNKSCSVNTVTLTNMQGR</sequence>
<accession>A0AAE1IPX0</accession>
<evidence type="ECO:0000256" key="5">
    <source>
        <dbReference type="ARBA" id="ARBA00022692"/>
    </source>
</evidence>
<organism evidence="23 24">
    <name type="scientific">Acacia crassicarpa</name>
    <name type="common">northern wattle</name>
    <dbReference type="NCBI Taxonomy" id="499986"/>
    <lineage>
        <taxon>Eukaryota</taxon>
        <taxon>Viridiplantae</taxon>
        <taxon>Streptophyta</taxon>
        <taxon>Embryophyta</taxon>
        <taxon>Tracheophyta</taxon>
        <taxon>Spermatophyta</taxon>
        <taxon>Magnoliopsida</taxon>
        <taxon>eudicotyledons</taxon>
        <taxon>Gunneridae</taxon>
        <taxon>Pentapetalae</taxon>
        <taxon>rosids</taxon>
        <taxon>fabids</taxon>
        <taxon>Fabales</taxon>
        <taxon>Fabaceae</taxon>
        <taxon>Caesalpinioideae</taxon>
        <taxon>mimosoid clade</taxon>
        <taxon>Acacieae</taxon>
        <taxon>Acacia</taxon>
    </lineage>
</organism>
<evidence type="ECO:0000259" key="22">
    <source>
        <dbReference type="PROSITE" id="PS50948"/>
    </source>
</evidence>
<evidence type="ECO:0000256" key="7">
    <source>
        <dbReference type="ARBA" id="ARBA00022741"/>
    </source>
</evidence>
<name>A0AAE1IPX0_9FABA</name>
<evidence type="ECO:0000259" key="21">
    <source>
        <dbReference type="PROSITE" id="PS50927"/>
    </source>
</evidence>
<dbReference type="InterPro" id="IPR001245">
    <property type="entry name" value="Ser-Thr/Tyr_kinase_cat_dom"/>
</dbReference>
<dbReference type="InterPro" id="IPR001480">
    <property type="entry name" value="Bulb-type_lectin_dom"/>
</dbReference>
<dbReference type="Pfam" id="PF11883">
    <property type="entry name" value="DUF3403"/>
    <property type="match status" value="1"/>
</dbReference>
<dbReference type="Proteomes" id="UP001293593">
    <property type="component" value="Unassembled WGS sequence"/>
</dbReference>
<dbReference type="PROSITE" id="PS50011">
    <property type="entry name" value="PROTEIN_KINASE_DOM"/>
    <property type="match status" value="1"/>
</dbReference>
<dbReference type="SMART" id="SM00473">
    <property type="entry name" value="PAN_AP"/>
    <property type="match status" value="1"/>
</dbReference>
<dbReference type="FunFam" id="1.10.510.10:FF:000060">
    <property type="entry name" value="G-type lectin S-receptor-like serine/threonine-protein kinase"/>
    <property type="match status" value="1"/>
</dbReference>
<dbReference type="SMART" id="SM00220">
    <property type="entry name" value="S_TKc"/>
    <property type="match status" value="1"/>
</dbReference>
<evidence type="ECO:0000256" key="14">
    <source>
        <dbReference type="ARBA" id="ARBA00047899"/>
    </source>
</evidence>
<dbReference type="InterPro" id="IPR000719">
    <property type="entry name" value="Prot_kinase_dom"/>
</dbReference>
<dbReference type="InterPro" id="IPR017441">
    <property type="entry name" value="Protein_kinase_ATP_BS"/>
</dbReference>
<feature type="domain" description="Bulb-type lectin" evidence="21">
    <location>
        <begin position="21"/>
        <end position="140"/>
    </location>
</feature>
<dbReference type="PROSITE" id="PS50948">
    <property type="entry name" value="PAN"/>
    <property type="match status" value="1"/>
</dbReference>
<dbReference type="Gene3D" id="2.90.10.10">
    <property type="entry name" value="Bulb-type lectin domain"/>
    <property type="match status" value="1"/>
</dbReference>
<evidence type="ECO:0000256" key="9">
    <source>
        <dbReference type="ARBA" id="ARBA00022840"/>
    </source>
</evidence>
<keyword evidence="4 16" id="KW-0808">Transferase</keyword>
<dbReference type="Pfam" id="PF01453">
    <property type="entry name" value="B_lectin"/>
    <property type="match status" value="1"/>
</dbReference>
<reference evidence="23" key="1">
    <citation type="submission" date="2023-10" db="EMBL/GenBank/DDBJ databases">
        <title>Chromosome-level genome of the transformable northern wattle, Acacia crassicarpa.</title>
        <authorList>
            <person name="Massaro I."/>
            <person name="Sinha N.R."/>
            <person name="Poethig S."/>
            <person name="Leichty A.R."/>
        </authorList>
    </citation>
    <scope>NUCLEOTIDE SEQUENCE</scope>
    <source>
        <strain evidence="23">Acra3RX</strain>
        <tissue evidence="23">Leaf</tissue>
    </source>
</reference>
<dbReference type="PIRSF" id="PIRSF000641">
    <property type="entry name" value="SRK"/>
    <property type="match status" value="1"/>
</dbReference>
<comment type="similarity">
    <text evidence="16">Belongs to the protein kinase superfamily. Ser/Thr protein kinase family.</text>
</comment>
<feature type="transmembrane region" description="Helical" evidence="18">
    <location>
        <begin position="332"/>
        <end position="352"/>
    </location>
</feature>
<evidence type="ECO:0000256" key="13">
    <source>
        <dbReference type="ARBA" id="ARBA00023180"/>
    </source>
</evidence>
<dbReference type="EMBL" id="JAWXYG010000014">
    <property type="protein sequence ID" value="KAK4253952.1"/>
    <property type="molecule type" value="Genomic_DNA"/>
</dbReference>
<gene>
    <name evidence="23" type="ORF">QN277_009394</name>
</gene>
<feature type="signal peptide" evidence="19">
    <location>
        <begin position="1"/>
        <end position="20"/>
    </location>
</feature>
<dbReference type="EC" id="2.7.11.1" evidence="16"/>
<dbReference type="PANTHER" id="PTHR27002:SF1082">
    <property type="entry name" value="OS06G0693000 PROTEIN"/>
    <property type="match status" value="1"/>
</dbReference>
<dbReference type="PANTHER" id="PTHR27002">
    <property type="entry name" value="RECEPTOR-LIKE SERINE/THREONINE-PROTEIN KINASE SD1-8"/>
    <property type="match status" value="1"/>
</dbReference>
<evidence type="ECO:0000313" key="23">
    <source>
        <dbReference type="EMBL" id="KAK4253952.1"/>
    </source>
</evidence>
<evidence type="ECO:0000256" key="12">
    <source>
        <dbReference type="ARBA" id="ARBA00023157"/>
    </source>
</evidence>
<comment type="subcellular location">
    <subcellularLocation>
        <location evidence="1">Cell membrane</location>
        <topology evidence="1">Single-pass type I membrane protein</topology>
    </subcellularLocation>
</comment>
<keyword evidence="5 18" id="KW-0812">Transmembrane</keyword>
<keyword evidence="12" id="KW-1015">Disulfide bond</keyword>
<keyword evidence="2" id="KW-1003">Cell membrane</keyword>
<keyword evidence="8 16" id="KW-0418">Kinase</keyword>
<keyword evidence="9 16" id="KW-0067">ATP-binding</keyword>
<proteinExistence type="inferred from homology"/>
<evidence type="ECO:0000256" key="15">
    <source>
        <dbReference type="ARBA" id="ARBA00048679"/>
    </source>
</evidence>
<evidence type="ECO:0000313" key="24">
    <source>
        <dbReference type="Proteomes" id="UP001293593"/>
    </source>
</evidence>
<keyword evidence="11 18" id="KW-0472">Membrane</keyword>
<dbReference type="FunFam" id="3.30.200.20:FF:000195">
    <property type="entry name" value="G-type lectin S-receptor-like serine/threonine-protein kinase"/>
    <property type="match status" value="1"/>
</dbReference>
<evidence type="ECO:0000256" key="10">
    <source>
        <dbReference type="ARBA" id="ARBA00022989"/>
    </source>
</evidence>
<feature type="binding site" evidence="17">
    <location>
        <position position="433"/>
    </location>
    <ligand>
        <name>ATP</name>
        <dbReference type="ChEBI" id="CHEBI:30616"/>
    </ligand>
</feature>
<dbReference type="Gene3D" id="1.10.510.10">
    <property type="entry name" value="Transferase(Phosphotransferase) domain 1"/>
    <property type="match status" value="1"/>
</dbReference>
<evidence type="ECO:0000256" key="19">
    <source>
        <dbReference type="SAM" id="SignalP"/>
    </source>
</evidence>
<dbReference type="Gene3D" id="3.30.200.20">
    <property type="entry name" value="Phosphorylase Kinase, domain 1"/>
    <property type="match status" value="1"/>
</dbReference>
<dbReference type="GO" id="GO:0048544">
    <property type="term" value="P:recognition of pollen"/>
    <property type="evidence" value="ECO:0007669"/>
    <property type="project" value="InterPro"/>
</dbReference>
<dbReference type="InterPro" id="IPR011009">
    <property type="entry name" value="Kinase-like_dom_sf"/>
</dbReference>
<dbReference type="InterPro" id="IPR036426">
    <property type="entry name" value="Bulb-type_lectin_dom_sf"/>
</dbReference>
<dbReference type="InterPro" id="IPR000858">
    <property type="entry name" value="S_locus_glycoprot_dom"/>
</dbReference>
<dbReference type="AlphaFoldDB" id="A0AAE1IPX0"/>
<evidence type="ECO:0000256" key="17">
    <source>
        <dbReference type="PROSITE-ProRule" id="PRU10141"/>
    </source>
</evidence>
<dbReference type="InterPro" id="IPR003609">
    <property type="entry name" value="Pan_app"/>
</dbReference>
<dbReference type="SMART" id="SM00108">
    <property type="entry name" value="B_lectin"/>
    <property type="match status" value="1"/>
</dbReference>
<evidence type="ECO:0000256" key="4">
    <source>
        <dbReference type="ARBA" id="ARBA00022679"/>
    </source>
</evidence>
<dbReference type="PROSITE" id="PS00108">
    <property type="entry name" value="PROTEIN_KINASE_ST"/>
    <property type="match status" value="1"/>
</dbReference>
<evidence type="ECO:0000259" key="20">
    <source>
        <dbReference type="PROSITE" id="PS50011"/>
    </source>
</evidence>
<keyword evidence="24" id="KW-1185">Reference proteome</keyword>
<keyword evidence="6 19" id="KW-0732">Signal</keyword>
<comment type="caution">
    <text evidence="23">The sequence shown here is derived from an EMBL/GenBank/DDBJ whole genome shotgun (WGS) entry which is preliminary data.</text>
</comment>
<dbReference type="CDD" id="cd14066">
    <property type="entry name" value="STKc_IRAK"/>
    <property type="match status" value="1"/>
</dbReference>
<dbReference type="InterPro" id="IPR024171">
    <property type="entry name" value="SRK-like_kinase"/>
</dbReference>
<dbReference type="SUPFAM" id="SSF51110">
    <property type="entry name" value="alpha-D-mannose-specific plant lectins"/>
    <property type="match status" value="1"/>
</dbReference>
<feature type="domain" description="Apple" evidence="22">
    <location>
        <begin position="240"/>
        <end position="318"/>
    </location>
</feature>
<protein>
    <recommendedName>
        <fullName evidence="16">Receptor-like serine/threonine-protein kinase</fullName>
        <ecNumber evidence="16">2.7.11.1</ecNumber>
    </recommendedName>
</protein>
<evidence type="ECO:0000256" key="6">
    <source>
        <dbReference type="ARBA" id="ARBA00022729"/>
    </source>
</evidence>
<feature type="domain" description="Protein kinase" evidence="20">
    <location>
        <begin position="405"/>
        <end position="681"/>
    </location>
</feature>
<evidence type="ECO:0000256" key="1">
    <source>
        <dbReference type="ARBA" id="ARBA00004251"/>
    </source>
</evidence>
<dbReference type="Pfam" id="PF07714">
    <property type="entry name" value="PK_Tyr_Ser-Thr"/>
    <property type="match status" value="1"/>
</dbReference>
<keyword evidence="10 18" id="KW-1133">Transmembrane helix</keyword>
<dbReference type="PROSITE" id="PS00107">
    <property type="entry name" value="PROTEIN_KINASE_ATP"/>
    <property type="match status" value="1"/>
</dbReference>
<dbReference type="GO" id="GO:0004674">
    <property type="term" value="F:protein serine/threonine kinase activity"/>
    <property type="evidence" value="ECO:0007669"/>
    <property type="project" value="UniProtKB-KW"/>
</dbReference>
<evidence type="ECO:0000256" key="8">
    <source>
        <dbReference type="ARBA" id="ARBA00022777"/>
    </source>
</evidence>
<evidence type="ECO:0000256" key="3">
    <source>
        <dbReference type="ARBA" id="ARBA00022527"/>
    </source>
</evidence>
<keyword evidence="3 16" id="KW-0723">Serine/threonine-protein kinase</keyword>
<dbReference type="Pfam" id="PF00954">
    <property type="entry name" value="S_locus_glycop"/>
    <property type="match status" value="1"/>
</dbReference>
<dbReference type="CDD" id="cd01098">
    <property type="entry name" value="PAN_AP_plant"/>
    <property type="match status" value="1"/>
</dbReference>
<dbReference type="FunFam" id="2.90.10.10:FF:000001">
    <property type="entry name" value="G-type lectin S-receptor-like serine/threonine-protein kinase"/>
    <property type="match status" value="1"/>
</dbReference>
<dbReference type="Pfam" id="PF08276">
    <property type="entry name" value="PAN_2"/>
    <property type="match status" value="1"/>
</dbReference>
<evidence type="ECO:0000256" key="11">
    <source>
        <dbReference type="ARBA" id="ARBA00023136"/>
    </source>
</evidence>
<evidence type="ECO:0000256" key="2">
    <source>
        <dbReference type="ARBA" id="ARBA00022475"/>
    </source>
</evidence>
<comment type="catalytic activity">
    <reaction evidence="14 16">
        <text>L-threonyl-[protein] + ATP = O-phospho-L-threonyl-[protein] + ADP + H(+)</text>
        <dbReference type="Rhea" id="RHEA:46608"/>
        <dbReference type="Rhea" id="RHEA-COMP:11060"/>
        <dbReference type="Rhea" id="RHEA-COMP:11605"/>
        <dbReference type="ChEBI" id="CHEBI:15378"/>
        <dbReference type="ChEBI" id="CHEBI:30013"/>
        <dbReference type="ChEBI" id="CHEBI:30616"/>
        <dbReference type="ChEBI" id="CHEBI:61977"/>
        <dbReference type="ChEBI" id="CHEBI:456216"/>
        <dbReference type="EC" id="2.7.11.1"/>
    </reaction>
</comment>
<keyword evidence="13" id="KW-0325">Glycoprotein</keyword>
<dbReference type="InterPro" id="IPR008271">
    <property type="entry name" value="Ser/Thr_kinase_AS"/>
</dbReference>
<dbReference type="GO" id="GO:0005886">
    <property type="term" value="C:plasma membrane"/>
    <property type="evidence" value="ECO:0007669"/>
    <property type="project" value="UniProtKB-SubCell"/>
</dbReference>
<dbReference type="SUPFAM" id="SSF56112">
    <property type="entry name" value="Protein kinase-like (PK-like)"/>
    <property type="match status" value="1"/>
</dbReference>
<dbReference type="CDD" id="cd00028">
    <property type="entry name" value="B_lectin"/>
    <property type="match status" value="1"/>
</dbReference>
<evidence type="ECO:0000256" key="18">
    <source>
        <dbReference type="SAM" id="Phobius"/>
    </source>
</evidence>
<dbReference type="GO" id="GO:0005524">
    <property type="term" value="F:ATP binding"/>
    <property type="evidence" value="ECO:0007669"/>
    <property type="project" value="UniProtKB-UniRule"/>
</dbReference>
<comment type="catalytic activity">
    <reaction evidence="15 16">
        <text>L-seryl-[protein] + ATP = O-phospho-L-seryl-[protein] + ADP + H(+)</text>
        <dbReference type="Rhea" id="RHEA:17989"/>
        <dbReference type="Rhea" id="RHEA-COMP:9863"/>
        <dbReference type="Rhea" id="RHEA-COMP:11604"/>
        <dbReference type="ChEBI" id="CHEBI:15378"/>
        <dbReference type="ChEBI" id="CHEBI:29999"/>
        <dbReference type="ChEBI" id="CHEBI:30616"/>
        <dbReference type="ChEBI" id="CHEBI:83421"/>
        <dbReference type="ChEBI" id="CHEBI:456216"/>
        <dbReference type="EC" id="2.7.11.1"/>
    </reaction>
</comment>
<dbReference type="PROSITE" id="PS50927">
    <property type="entry name" value="BULB_LECTIN"/>
    <property type="match status" value="1"/>
</dbReference>
<dbReference type="InterPro" id="IPR021820">
    <property type="entry name" value="S-locus_recpt_kinase_C"/>
</dbReference>